<evidence type="ECO:0000259" key="1">
    <source>
        <dbReference type="PROSITE" id="PS50405"/>
    </source>
</evidence>
<dbReference type="Pfam" id="PF14497">
    <property type="entry name" value="GST_C_3"/>
    <property type="match status" value="1"/>
</dbReference>
<reference evidence="2 3" key="1">
    <citation type="submission" date="2016-02" db="EMBL/GenBank/DDBJ databases">
        <title>Genome analysis of coral dinoflagellate symbionts highlights evolutionary adaptations to a symbiotic lifestyle.</title>
        <authorList>
            <person name="Aranda M."/>
            <person name="Li Y."/>
            <person name="Liew Y.J."/>
            <person name="Baumgarten S."/>
            <person name="Simakov O."/>
            <person name="Wilson M."/>
            <person name="Piel J."/>
            <person name="Ashoor H."/>
            <person name="Bougouffa S."/>
            <person name="Bajic V.B."/>
            <person name="Ryu T."/>
            <person name="Ravasi T."/>
            <person name="Bayer T."/>
            <person name="Micklem G."/>
            <person name="Kim H."/>
            <person name="Bhak J."/>
            <person name="Lajeunesse T.C."/>
            <person name="Voolstra C.R."/>
        </authorList>
    </citation>
    <scope>NUCLEOTIDE SEQUENCE [LARGE SCALE GENOMIC DNA]</scope>
    <source>
        <strain evidence="2 3">CCMP2467</strain>
    </source>
</reference>
<dbReference type="InterPro" id="IPR010987">
    <property type="entry name" value="Glutathione-S-Trfase_C-like"/>
</dbReference>
<dbReference type="GO" id="GO:0006749">
    <property type="term" value="P:glutathione metabolic process"/>
    <property type="evidence" value="ECO:0007669"/>
    <property type="project" value="TreeGrafter"/>
</dbReference>
<dbReference type="InterPro" id="IPR007201">
    <property type="entry name" value="Mei2-like_Rrm_C"/>
</dbReference>
<accession>A0A1Q9EX31</accession>
<keyword evidence="3" id="KW-1185">Reference proteome</keyword>
<evidence type="ECO:0000313" key="2">
    <source>
        <dbReference type="EMBL" id="OLQ11996.1"/>
    </source>
</evidence>
<dbReference type="Proteomes" id="UP000186817">
    <property type="component" value="Unassembled WGS sequence"/>
</dbReference>
<dbReference type="GO" id="GO:0004364">
    <property type="term" value="F:glutathione transferase activity"/>
    <property type="evidence" value="ECO:0007669"/>
    <property type="project" value="TreeGrafter"/>
</dbReference>
<sequence>MADTSAPRGTKRTMGGVEEWTLVYHDGPLKGRCEPLKLLLEDAGVSYEVSSDNLYGETGHMDAFRGSSAAVAALDNAPAPVMFPPVVWHRPPGGEEVYVIDDDIPVCFMDSGVRWKLCLENAGSFQLYGDNRLPPAVQAKILYRSYLYLEQNKKLHNFNQAVVADFNKKLCEETLEEWVKLSNMAGATVKNMPSAMRKVAEAQAAFQACQAWVVKEAMQKLTWTSCFEAGPLPNMQDAQFVSDVNTNIRLPQALRVSVNQYGVKVAAFLLKVWRLLLQHPSTNEMQLRAQNRMKTFEGLYDLVIDSIIEDDVRELQDVPEIATHEDLLRMLESSKDACSLATSLEMGAVADVALEGLLKQLAPESGSPQIVKGRLKNAFRIVEKALRDCILHDGWCGCEDKLRQGRFNTLGVMDVARAMIVCSHPQDVQKIVAGITFGTGGLLTVKICWQASCKEIDNLPAEAKTWLSGLAGRLQARNGLQFERDAIQRFQHAEIQSAVRLQAEGYAAWLKEDLRKVIEDVEHTFQTPQQWNQTAACMTYLGYCKLSGYGVEHPPSLSSAMRPQRRSGLTEAATTLMLRRLPEDWDAQRIVEWLRENRLKLTQIDFLYVPFDKRADCNIELAFINFVDHSAAKKVYNIIVRQNRDGIWNTVVSAGNIQGFDWNLAYFLARFGHQGVWEKDAPLIFRDGYQLEDRQEIMGVYASLPQEIMTEATRFVREESAGTFHSPGSRRRAQQLPWKLGEETEERREAEIAAPTLAMGTNVVEMGLESSEAELLALIQEVQTGGVFSVHCIGTRGCSRAASAITADRVKMWAYNTFTKRILGYAPGTPAEAARADQITQNAVDYIAEGRSSFHPVDQKASYSTQKDEADTKSKAWCEGRMTVWLQHFEKVVKRAGSDKPIAGGSSITYADFMLFHALDATEAQFNTDFYGRAWDATSVPNLKAYKSWVASRPRLQEYFASERRKPWAGDSMM</sequence>
<proteinExistence type="predicted"/>
<dbReference type="InterPro" id="IPR036282">
    <property type="entry name" value="Glutathione-S-Trfase_C_sf"/>
</dbReference>
<name>A0A1Q9EX31_SYMMI</name>
<dbReference type="PROSITE" id="PS50405">
    <property type="entry name" value="GST_CTER"/>
    <property type="match status" value="1"/>
</dbReference>
<protein>
    <recommendedName>
        <fullName evidence="1">GST C-terminal domain-containing protein</fullName>
    </recommendedName>
</protein>
<feature type="domain" description="GST C-terminal" evidence="1">
    <location>
        <begin position="829"/>
        <end position="968"/>
    </location>
</feature>
<organism evidence="2 3">
    <name type="scientific">Symbiodinium microadriaticum</name>
    <name type="common">Dinoflagellate</name>
    <name type="synonym">Zooxanthella microadriatica</name>
    <dbReference type="NCBI Taxonomy" id="2951"/>
    <lineage>
        <taxon>Eukaryota</taxon>
        <taxon>Sar</taxon>
        <taxon>Alveolata</taxon>
        <taxon>Dinophyceae</taxon>
        <taxon>Suessiales</taxon>
        <taxon>Symbiodiniaceae</taxon>
        <taxon>Symbiodinium</taxon>
    </lineage>
</organism>
<dbReference type="InterPro" id="IPR050213">
    <property type="entry name" value="GST_superfamily"/>
</dbReference>
<dbReference type="OrthoDB" id="36636at2759"/>
<dbReference type="EMBL" id="LSRX01000050">
    <property type="protein sequence ID" value="OLQ11996.1"/>
    <property type="molecule type" value="Genomic_DNA"/>
</dbReference>
<dbReference type="SUPFAM" id="SSF47616">
    <property type="entry name" value="GST C-terminal domain-like"/>
    <property type="match status" value="1"/>
</dbReference>
<dbReference type="AlphaFoldDB" id="A0A1Q9EX31"/>
<dbReference type="InterPro" id="IPR004046">
    <property type="entry name" value="GST_C"/>
</dbReference>
<evidence type="ECO:0000313" key="3">
    <source>
        <dbReference type="Proteomes" id="UP000186817"/>
    </source>
</evidence>
<gene>
    <name evidence="2" type="ORF">AK812_SmicGene4115</name>
</gene>
<dbReference type="PANTHER" id="PTHR11571">
    <property type="entry name" value="GLUTATHIONE S-TRANSFERASE"/>
    <property type="match status" value="1"/>
</dbReference>
<dbReference type="CDD" id="cd03192">
    <property type="entry name" value="GST_C_Sigma_like"/>
    <property type="match status" value="1"/>
</dbReference>
<dbReference type="PANTHER" id="PTHR11571:SF263">
    <property type="entry name" value="GLUTATHIONE S-TRANSFERASE"/>
    <property type="match status" value="1"/>
</dbReference>
<dbReference type="Gene3D" id="1.20.1050.10">
    <property type="match status" value="1"/>
</dbReference>
<comment type="caution">
    <text evidence="2">The sequence shown here is derived from an EMBL/GenBank/DDBJ whole genome shotgun (WGS) entry which is preliminary data.</text>
</comment>
<dbReference type="Pfam" id="PF04059">
    <property type="entry name" value="RRM_2"/>
    <property type="match status" value="1"/>
</dbReference>